<evidence type="ECO:0000256" key="8">
    <source>
        <dbReference type="ARBA" id="ARBA00022842"/>
    </source>
</evidence>
<accession>A0A5D4SZS8</accession>
<dbReference type="EMBL" id="VTEV01000003">
    <property type="protein sequence ID" value="TYS68950.1"/>
    <property type="molecule type" value="Genomic_DNA"/>
</dbReference>
<comment type="cofactor">
    <cofactor evidence="1">
        <name>Mg(2+)</name>
        <dbReference type="ChEBI" id="CHEBI:18420"/>
    </cofactor>
</comment>
<dbReference type="SUPFAM" id="SSF53623">
    <property type="entry name" value="MurD-like peptide ligases, catalytic domain"/>
    <property type="match status" value="1"/>
</dbReference>
<dbReference type="FunFam" id="3.40.1190.10:FF:000011">
    <property type="entry name" value="Folylpolyglutamate synthase/dihydrofolate synthase"/>
    <property type="match status" value="1"/>
</dbReference>
<keyword evidence="8" id="KW-0460">Magnesium</keyword>
<name>A0A5D4SZS8_9BACI</name>
<dbReference type="EC" id="6.3.2.17" evidence="3"/>
<protein>
    <recommendedName>
        <fullName evidence="3">tetrahydrofolate synthase</fullName>
        <ecNumber evidence="3">6.3.2.17</ecNumber>
    </recommendedName>
    <alternativeName>
        <fullName evidence="9">Tetrahydrofolylpolyglutamate synthase</fullName>
    </alternativeName>
</protein>
<dbReference type="GO" id="GO:0005524">
    <property type="term" value="F:ATP binding"/>
    <property type="evidence" value="ECO:0007669"/>
    <property type="project" value="UniProtKB-KW"/>
</dbReference>
<dbReference type="InterPro" id="IPR036615">
    <property type="entry name" value="Mur_ligase_C_dom_sf"/>
</dbReference>
<sequence>MPISKKEINMFLSFKDLQEQVNFTLKNEINLGLDRIVQFLERVGNPQDQIQVVHIGGTNGKGSTLRFLEGILIEAELKVGVFHSPAYQFINDQISVNGTHITDEEMIEIIQVFTKHGLDQAGLTEFELQTAMAFYYFATIQKVDIALIEVGLGGREDSTNVMTPVLSIITNVGHDHIGFLGSSVEEIAYHKAGIIKSGVPIISGEQKSAAKEVIQKEALQKESPLYFMEEDFFYQLEEGERLSFRSARKSVEELELSLYGDHQAANASLAIMAYTLLIEKLELEYDESVLKAGLLKTVHPGRFEIFQKEPLIILDGAHNEEAIDALVNSIDRKFSKKKIVVLFSALKDKPIEMMVGKLEHIADEIIFTSFDFPRAARAEDICKVSDHHRREFEEDWRMALQTAISRIGNNSVLLITGSLYFISEIRTKLTKGREKK</sequence>
<evidence type="ECO:0000256" key="9">
    <source>
        <dbReference type="ARBA" id="ARBA00030592"/>
    </source>
</evidence>
<feature type="domain" description="Mur ligase C-terminal" evidence="12">
    <location>
        <begin position="301"/>
        <end position="418"/>
    </location>
</feature>
<dbReference type="GO" id="GO:0004326">
    <property type="term" value="F:tetrahydrofolylpolyglutamate synthase activity"/>
    <property type="evidence" value="ECO:0007669"/>
    <property type="project" value="UniProtKB-EC"/>
</dbReference>
<dbReference type="GO" id="GO:0046872">
    <property type="term" value="F:metal ion binding"/>
    <property type="evidence" value="ECO:0007669"/>
    <property type="project" value="UniProtKB-KW"/>
</dbReference>
<comment type="similarity">
    <text evidence="2 11">Belongs to the folylpolyglutamate synthase family.</text>
</comment>
<evidence type="ECO:0000259" key="13">
    <source>
        <dbReference type="Pfam" id="PF08245"/>
    </source>
</evidence>
<keyword evidence="6 11" id="KW-0547">Nucleotide-binding</keyword>
<evidence type="ECO:0000313" key="14">
    <source>
        <dbReference type="EMBL" id="TYS68950.1"/>
    </source>
</evidence>
<gene>
    <name evidence="14" type="ORF">FZC76_08455</name>
</gene>
<dbReference type="Gene3D" id="3.90.190.20">
    <property type="entry name" value="Mur ligase, C-terminal domain"/>
    <property type="match status" value="1"/>
</dbReference>
<dbReference type="PANTHER" id="PTHR11136:SF0">
    <property type="entry name" value="DIHYDROFOLATE SYNTHETASE-RELATED"/>
    <property type="match status" value="1"/>
</dbReference>
<evidence type="ECO:0000256" key="3">
    <source>
        <dbReference type="ARBA" id="ARBA00013025"/>
    </source>
</evidence>
<evidence type="ECO:0000256" key="2">
    <source>
        <dbReference type="ARBA" id="ARBA00008276"/>
    </source>
</evidence>
<dbReference type="InterPro" id="IPR004101">
    <property type="entry name" value="Mur_ligase_C"/>
</dbReference>
<comment type="caution">
    <text evidence="14">The sequence shown here is derived from an EMBL/GenBank/DDBJ whole genome shotgun (WGS) entry which is preliminary data.</text>
</comment>
<dbReference type="Proteomes" id="UP000322524">
    <property type="component" value="Unassembled WGS sequence"/>
</dbReference>
<reference evidence="14 15" key="1">
    <citation type="submission" date="2019-08" db="EMBL/GenBank/DDBJ databases">
        <title>Bacillus genomes from the desert of Cuatro Cienegas, Coahuila.</title>
        <authorList>
            <person name="Olmedo-Alvarez G."/>
        </authorList>
    </citation>
    <scope>NUCLEOTIDE SEQUENCE [LARGE SCALE GENOMIC DNA]</scope>
    <source>
        <strain evidence="14 15">CH28_1T</strain>
    </source>
</reference>
<evidence type="ECO:0000256" key="1">
    <source>
        <dbReference type="ARBA" id="ARBA00001946"/>
    </source>
</evidence>
<organism evidence="14 15">
    <name type="scientific">Sutcliffiella horikoshii</name>
    <dbReference type="NCBI Taxonomy" id="79883"/>
    <lineage>
        <taxon>Bacteria</taxon>
        <taxon>Bacillati</taxon>
        <taxon>Bacillota</taxon>
        <taxon>Bacilli</taxon>
        <taxon>Bacillales</taxon>
        <taxon>Bacillaceae</taxon>
        <taxon>Sutcliffiella</taxon>
    </lineage>
</organism>
<dbReference type="Gene3D" id="3.40.1190.10">
    <property type="entry name" value="Mur-like, catalytic domain"/>
    <property type="match status" value="1"/>
</dbReference>
<dbReference type="Pfam" id="PF08245">
    <property type="entry name" value="Mur_ligase_M"/>
    <property type="match status" value="1"/>
</dbReference>
<dbReference type="SUPFAM" id="SSF53244">
    <property type="entry name" value="MurD-like peptide ligases, peptide-binding domain"/>
    <property type="match status" value="1"/>
</dbReference>
<evidence type="ECO:0000256" key="5">
    <source>
        <dbReference type="ARBA" id="ARBA00022723"/>
    </source>
</evidence>
<evidence type="ECO:0000259" key="12">
    <source>
        <dbReference type="Pfam" id="PF02875"/>
    </source>
</evidence>
<keyword evidence="4 11" id="KW-0436">Ligase</keyword>
<dbReference type="InterPro" id="IPR013221">
    <property type="entry name" value="Mur_ligase_cen"/>
</dbReference>
<evidence type="ECO:0000256" key="10">
    <source>
        <dbReference type="ARBA" id="ARBA00047493"/>
    </source>
</evidence>
<evidence type="ECO:0000313" key="15">
    <source>
        <dbReference type="Proteomes" id="UP000322524"/>
    </source>
</evidence>
<dbReference type="NCBIfam" id="TIGR01499">
    <property type="entry name" value="folC"/>
    <property type="match status" value="1"/>
</dbReference>
<comment type="catalytic activity">
    <reaction evidence="10">
        <text>(6S)-5,6,7,8-tetrahydrofolyl-(gamma-L-Glu)(n) + L-glutamate + ATP = (6S)-5,6,7,8-tetrahydrofolyl-(gamma-L-Glu)(n+1) + ADP + phosphate + H(+)</text>
        <dbReference type="Rhea" id="RHEA:10580"/>
        <dbReference type="Rhea" id="RHEA-COMP:14738"/>
        <dbReference type="Rhea" id="RHEA-COMP:14740"/>
        <dbReference type="ChEBI" id="CHEBI:15378"/>
        <dbReference type="ChEBI" id="CHEBI:29985"/>
        <dbReference type="ChEBI" id="CHEBI:30616"/>
        <dbReference type="ChEBI" id="CHEBI:43474"/>
        <dbReference type="ChEBI" id="CHEBI:141005"/>
        <dbReference type="ChEBI" id="CHEBI:456216"/>
        <dbReference type="EC" id="6.3.2.17"/>
    </reaction>
</comment>
<keyword evidence="7 11" id="KW-0067">ATP-binding</keyword>
<feature type="domain" description="Mur ligase central" evidence="13">
    <location>
        <begin position="55"/>
        <end position="273"/>
    </location>
</feature>
<dbReference type="PIRSF" id="PIRSF001563">
    <property type="entry name" value="Folylpolyglu_synth"/>
    <property type="match status" value="1"/>
</dbReference>
<dbReference type="GO" id="GO:0005737">
    <property type="term" value="C:cytoplasm"/>
    <property type="evidence" value="ECO:0007669"/>
    <property type="project" value="TreeGrafter"/>
</dbReference>
<evidence type="ECO:0000256" key="11">
    <source>
        <dbReference type="PIRNR" id="PIRNR001563"/>
    </source>
</evidence>
<proteinExistence type="inferred from homology"/>
<dbReference type="PROSITE" id="PS01012">
    <property type="entry name" value="FOLYLPOLYGLU_SYNT_2"/>
    <property type="match status" value="1"/>
</dbReference>
<dbReference type="InterPro" id="IPR018109">
    <property type="entry name" value="Folylpolyglutamate_synth_CS"/>
</dbReference>
<dbReference type="GO" id="GO:0008841">
    <property type="term" value="F:dihydrofolate synthase activity"/>
    <property type="evidence" value="ECO:0007669"/>
    <property type="project" value="TreeGrafter"/>
</dbReference>
<evidence type="ECO:0000256" key="6">
    <source>
        <dbReference type="ARBA" id="ARBA00022741"/>
    </source>
</evidence>
<keyword evidence="5" id="KW-0479">Metal-binding</keyword>
<evidence type="ECO:0000256" key="7">
    <source>
        <dbReference type="ARBA" id="ARBA00022840"/>
    </source>
</evidence>
<dbReference type="PANTHER" id="PTHR11136">
    <property type="entry name" value="FOLYLPOLYGLUTAMATE SYNTHASE-RELATED"/>
    <property type="match status" value="1"/>
</dbReference>
<dbReference type="InterPro" id="IPR001645">
    <property type="entry name" value="Folylpolyglutamate_synth"/>
</dbReference>
<dbReference type="OrthoDB" id="9809356at2"/>
<dbReference type="AlphaFoldDB" id="A0A5D4SZS8"/>
<dbReference type="InterPro" id="IPR036565">
    <property type="entry name" value="Mur-like_cat_sf"/>
</dbReference>
<evidence type="ECO:0000256" key="4">
    <source>
        <dbReference type="ARBA" id="ARBA00022598"/>
    </source>
</evidence>
<dbReference type="Pfam" id="PF02875">
    <property type="entry name" value="Mur_ligase_C"/>
    <property type="match status" value="1"/>
</dbReference>